<dbReference type="EMBL" id="CAJNDS010002376">
    <property type="protein sequence ID" value="CAE7454696.1"/>
    <property type="molecule type" value="Genomic_DNA"/>
</dbReference>
<feature type="compositionally biased region" description="Basic and acidic residues" evidence="1">
    <location>
        <begin position="241"/>
        <end position="283"/>
    </location>
</feature>
<reference evidence="2" key="1">
    <citation type="submission" date="2021-02" db="EMBL/GenBank/DDBJ databases">
        <authorList>
            <person name="Dougan E. K."/>
            <person name="Rhodes N."/>
            <person name="Thang M."/>
            <person name="Chan C."/>
        </authorList>
    </citation>
    <scope>NUCLEOTIDE SEQUENCE</scope>
</reference>
<evidence type="ECO:0000256" key="1">
    <source>
        <dbReference type="SAM" id="MobiDB-lite"/>
    </source>
</evidence>
<dbReference type="OrthoDB" id="10584044at2759"/>
<feature type="compositionally biased region" description="Low complexity" evidence="1">
    <location>
        <begin position="41"/>
        <end position="51"/>
    </location>
</feature>
<feature type="compositionally biased region" description="Acidic residues" evidence="1">
    <location>
        <begin position="124"/>
        <end position="139"/>
    </location>
</feature>
<feature type="region of interest" description="Disordered" evidence="1">
    <location>
        <begin position="20"/>
        <end position="163"/>
    </location>
</feature>
<feature type="region of interest" description="Disordered" evidence="1">
    <location>
        <begin position="220"/>
        <end position="325"/>
    </location>
</feature>
<dbReference type="AlphaFoldDB" id="A0A812RSL6"/>
<comment type="caution">
    <text evidence="2">The sequence shown here is derived from an EMBL/GenBank/DDBJ whole genome shotgun (WGS) entry which is preliminary data.</text>
</comment>
<feature type="compositionally biased region" description="Basic and acidic residues" evidence="1">
    <location>
        <begin position="292"/>
        <end position="310"/>
    </location>
</feature>
<name>A0A812RSL6_9DINO</name>
<evidence type="ECO:0000313" key="2">
    <source>
        <dbReference type="EMBL" id="CAE7454696.1"/>
    </source>
</evidence>
<feature type="compositionally biased region" description="Polar residues" evidence="1">
    <location>
        <begin position="149"/>
        <end position="158"/>
    </location>
</feature>
<sequence>MIASRSGGFLAFLNRSRQKYEEALRAQRAHEEIEEDEASEEATPTELPLPESAEEASDRHHVEEEFDREGEPLVHAAEQVPSADAEQSGNEEDQAIADLPEDAQGEPLVHAAEQVPYADAEQSGNEEDQAIADLPEDTQGEPLVHAAEQVSSADAEQSGTEEDQAIADLPEDAQVEVLGPTLADPEQFDDEDSVEAEGVPLENVKAHLAKRRKRLEAQLFAVPGRRRRKVADSWPKGSETTADRKEGKDLKQEVPIKHEEARPPAVKRELSGFPSERGEEDAHSTLLKRRRQGDAKREVGDDGSEGRSEASDVVGPAGAAGGRMMRGLPHADLLRLAGQLEHRYLGASEWQSMAVAA</sequence>
<evidence type="ECO:0000313" key="3">
    <source>
        <dbReference type="Proteomes" id="UP000604046"/>
    </source>
</evidence>
<dbReference type="Proteomes" id="UP000604046">
    <property type="component" value="Unassembled WGS sequence"/>
</dbReference>
<keyword evidence="3" id="KW-1185">Reference proteome</keyword>
<proteinExistence type="predicted"/>
<accession>A0A812RSL6</accession>
<gene>
    <name evidence="2" type="ORF">SNAT2548_LOCUS24990</name>
</gene>
<feature type="compositionally biased region" description="Acidic residues" evidence="1">
    <location>
        <begin position="89"/>
        <end position="104"/>
    </location>
</feature>
<protein>
    <submittedName>
        <fullName evidence="2">Uncharacterized protein</fullName>
    </submittedName>
</protein>
<organism evidence="2 3">
    <name type="scientific">Symbiodinium natans</name>
    <dbReference type="NCBI Taxonomy" id="878477"/>
    <lineage>
        <taxon>Eukaryota</taxon>
        <taxon>Sar</taxon>
        <taxon>Alveolata</taxon>
        <taxon>Dinophyceae</taxon>
        <taxon>Suessiales</taxon>
        <taxon>Symbiodiniaceae</taxon>
        <taxon>Symbiodinium</taxon>
    </lineage>
</organism>
<feature type="compositionally biased region" description="Basic and acidic residues" evidence="1">
    <location>
        <begin position="20"/>
        <end position="31"/>
    </location>
</feature>